<evidence type="ECO:0000313" key="3">
    <source>
        <dbReference type="Proteomes" id="UP000701801"/>
    </source>
</evidence>
<dbReference type="EMBL" id="CAJVRM010000287">
    <property type="protein sequence ID" value="CAG8978946.1"/>
    <property type="molecule type" value="Genomic_DNA"/>
</dbReference>
<keyword evidence="3" id="KW-1185">Reference proteome</keyword>
<protein>
    <submittedName>
        <fullName evidence="2">Uncharacterized protein</fullName>
    </submittedName>
</protein>
<gene>
    <name evidence="2" type="ORF">HYALB_00013337</name>
</gene>
<evidence type="ECO:0000256" key="1">
    <source>
        <dbReference type="SAM" id="MobiDB-lite"/>
    </source>
</evidence>
<name>A0A9N9Q9F9_9HELO</name>
<dbReference type="Proteomes" id="UP000701801">
    <property type="component" value="Unassembled WGS sequence"/>
</dbReference>
<dbReference type="AlphaFoldDB" id="A0A9N9Q9F9"/>
<accession>A0A9N9Q9F9</accession>
<feature type="compositionally biased region" description="Basic and acidic residues" evidence="1">
    <location>
        <begin position="1"/>
        <end position="10"/>
    </location>
</feature>
<organism evidence="2 3">
    <name type="scientific">Hymenoscyphus albidus</name>
    <dbReference type="NCBI Taxonomy" id="595503"/>
    <lineage>
        <taxon>Eukaryota</taxon>
        <taxon>Fungi</taxon>
        <taxon>Dikarya</taxon>
        <taxon>Ascomycota</taxon>
        <taxon>Pezizomycotina</taxon>
        <taxon>Leotiomycetes</taxon>
        <taxon>Helotiales</taxon>
        <taxon>Helotiaceae</taxon>
        <taxon>Hymenoscyphus</taxon>
    </lineage>
</organism>
<sequence length="75" mass="8405">MSSTHNKKDFVISCTSKLNPSAKHDHTPPVASKPKQDDSSKEGTAAYLKDSTYEVPEYRYSSDTESINAHTERMK</sequence>
<comment type="caution">
    <text evidence="2">The sequence shown here is derived from an EMBL/GenBank/DDBJ whole genome shotgun (WGS) entry which is preliminary data.</text>
</comment>
<proteinExistence type="predicted"/>
<evidence type="ECO:0000313" key="2">
    <source>
        <dbReference type="EMBL" id="CAG8978946.1"/>
    </source>
</evidence>
<feature type="region of interest" description="Disordered" evidence="1">
    <location>
        <begin position="1"/>
        <end position="52"/>
    </location>
</feature>
<reference evidence="2" key="1">
    <citation type="submission" date="2021-07" db="EMBL/GenBank/DDBJ databases">
        <authorList>
            <person name="Durling M."/>
        </authorList>
    </citation>
    <scope>NUCLEOTIDE SEQUENCE</scope>
</reference>